<accession>A0A8I6SLN3</accession>
<protein>
    <recommendedName>
        <fullName evidence="4">Proctolin</fullName>
    </recommendedName>
</protein>
<dbReference type="EnsemblMetazoa" id="XM_024228785.1">
    <property type="protein sequence ID" value="XP_024084553.1"/>
    <property type="gene ID" value="LOC106674362"/>
</dbReference>
<evidence type="ECO:0008006" key="4">
    <source>
        <dbReference type="Google" id="ProtNLM"/>
    </source>
</evidence>
<evidence type="ECO:0000256" key="1">
    <source>
        <dbReference type="SAM" id="SignalP"/>
    </source>
</evidence>
<name>A0A8I6SLN3_CIMLE</name>
<feature type="chain" id="PRO_5035291227" description="Proctolin" evidence="1">
    <location>
        <begin position="22"/>
        <end position="76"/>
    </location>
</feature>
<dbReference type="Proteomes" id="UP000494040">
    <property type="component" value="Unassembled WGS sequence"/>
</dbReference>
<dbReference type="GeneID" id="106674362"/>
<evidence type="ECO:0000313" key="3">
    <source>
        <dbReference type="Proteomes" id="UP000494040"/>
    </source>
</evidence>
<organism evidence="2 3">
    <name type="scientific">Cimex lectularius</name>
    <name type="common">Bed bug</name>
    <name type="synonym">Acanthia lectularia</name>
    <dbReference type="NCBI Taxonomy" id="79782"/>
    <lineage>
        <taxon>Eukaryota</taxon>
        <taxon>Metazoa</taxon>
        <taxon>Ecdysozoa</taxon>
        <taxon>Arthropoda</taxon>
        <taxon>Hexapoda</taxon>
        <taxon>Insecta</taxon>
        <taxon>Pterygota</taxon>
        <taxon>Neoptera</taxon>
        <taxon>Paraneoptera</taxon>
        <taxon>Hemiptera</taxon>
        <taxon>Heteroptera</taxon>
        <taxon>Panheteroptera</taxon>
        <taxon>Cimicomorpha</taxon>
        <taxon>Cimicidae</taxon>
        <taxon>Cimex</taxon>
    </lineage>
</organism>
<proteinExistence type="predicted"/>
<keyword evidence="1" id="KW-0732">Signal</keyword>
<evidence type="ECO:0000313" key="2">
    <source>
        <dbReference type="EnsemblMetazoa" id="XP_024084553.1"/>
    </source>
</evidence>
<reference evidence="2" key="1">
    <citation type="submission" date="2022-01" db="UniProtKB">
        <authorList>
            <consortium name="EnsemblMetazoa"/>
        </authorList>
    </citation>
    <scope>IDENTIFICATION</scope>
</reference>
<dbReference type="AlphaFoldDB" id="A0A8I6SLN3"/>
<sequence length="76" mass="9133">MTRKIFAGVLALILVLQLADSRYLPTRSMDDRLLRLRQLLKDLLENDLDGELDHQMVYEPRLYKREAYDKQLQYLH</sequence>
<dbReference type="KEGG" id="clec:106674362"/>
<keyword evidence="3" id="KW-1185">Reference proteome</keyword>
<feature type="signal peptide" evidence="1">
    <location>
        <begin position="1"/>
        <end position="21"/>
    </location>
</feature>
<dbReference type="RefSeq" id="XP_024084553.1">
    <property type="nucleotide sequence ID" value="XM_024228785.1"/>
</dbReference>